<dbReference type="PANTHER" id="PTHR24305:SF166">
    <property type="entry name" value="CYTOCHROME P450 12A4, MITOCHONDRIAL-RELATED"/>
    <property type="match status" value="1"/>
</dbReference>
<dbReference type="GO" id="GO:0016705">
    <property type="term" value="F:oxidoreductase activity, acting on paired donors, with incorporation or reduction of molecular oxygen"/>
    <property type="evidence" value="ECO:0007669"/>
    <property type="project" value="InterPro"/>
</dbReference>
<evidence type="ECO:0000313" key="4">
    <source>
        <dbReference type="Proteomes" id="UP000816034"/>
    </source>
</evidence>
<dbReference type="PANTHER" id="PTHR24305">
    <property type="entry name" value="CYTOCHROME P450"/>
    <property type="match status" value="1"/>
</dbReference>
<evidence type="ECO:0008006" key="5">
    <source>
        <dbReference type="Google" id="ProtNLM"/>
    </source>
</evidence>
<dbReference type="Gene3D" id="1.10.630.10">
    <property type="entry name" value="Cytochrome P450"/>
    <property type="match status" value="1"/>
</dbReference>
<feature type="compositionally biased region" description="Basic and acidic residues" evidence="2">
    <location>
        <begin position="138"/>
        <end position="153"/>
    </location>
</feature>
<feature type="region of interest" description="Disordered" evidence="2">
    <location>
        <begin position="130"/>
        <end position="171"/>
    </location>
</feature>
<name>A0AA88KKG2_NAELO</name>
<dbReference type="Proteomes" id="UP000816034">
    <property type="component" value="Unassembled WGS sequence"/>
</dbReference>
<dbReference type="RefSeq" id="XP_044550747.1">
    <property type="nucleotide sequence ID" value="XM_044691923.1"/>
</dbReference>
<evidence type="ECO:0000256" key="1">
    <source>
        <dbReference type="ARBA" id="ARBA00010617"/>
    </source>
</evidence>
<feature type="region of interest" description="Disordered" evidence="2">
    <location>
        <begin position="92"/>
        <end position="116"/>
    </location>
</feature>
<proteinExistence type="inferred from homology"/>
<gene>
    <name evidence="3" type="ORF">C9374_002499</name>
</gene>
<keyword evidence="4" id="KW-1185">Reference proteome</keyword>
<comment type="caution">
    <text evidence="3">The sequence shown here is derived from an EMBL/GenBank/DDBJ whole genome shotgun (WGS) entry which is preliminary data.</text>
</comment>
<dbReference type="Pfam" id="PF00067">
    <property type="entry name" value="p450"/>
    <property type="match status" value="1"/>
</dbReference>
<evidence type="ECO:0000256" key="2">
    <source>
        <dbReference type="SAM" id="MobiDB-lite"/>
    </source>
</evidence>
<dbReference type="InterPro" id="IPR036396">
    <property type="entry name" value="Cyt_P450_sf"/>
</dbReference>
<dbReference type="GO" id="GO:0004497">
    <property type="term" value="F:monooxygenase activity"/>
    <property type="evidence" value="ECO:0007669"/>
    <property type="project" value="InterPro"/>
</dbReference>
<organism evidence="3 4">
    <name type="scientific">Naegleria lovaniensis</name>
    <name type="common">Amoeba</name>
    <dbReference type="NCBI Taxonomy" id="51637"/>
    <lineage>
        <taxon>Eukaryota</taxon>
        <taxon>Discoba</taxon>
        <taxon>Heterolobosea</taxon>
        <taxon>Tetramitia</taxon>
        <taxon>Eutetramitia</taxon>
        <taxon>Vahlkampfiidae</taxon>
        <taxon>Naegleria</taxon>
    </lineage>
</organism>
<evidence type="ECO:0000313" key="3">
    <source>
        <dbReference type="EMBL" id="KAG2386755.1"/>
    </source>
</evidence>
<dbReference type="AlphaFoldDB" id="A0AA88KKG2"/>
<dbReference type="GeneID" id="68094955"/>
<dbReference type="InterPro" id="IPR001128">
    <property type="entry name" value="Cyt_P450"/>
</dbReference>
<sequence length="171" mass="19416">MDDIHRMNEELPYLDAVVNESLRLIPPLGMLNRLTCSDEGNKHSFQLVNGLKIPKNYSVSLSIKAIHCNPEIWGEDCERFVPERWIQMKQPPMTMPSSSSYGTTSPSSVHSPTGISPAIELPQTSEIFNMGESIPPMTKKEEKLIPTEDEKQRNQSWCSNKLQRVPQLLPR</sequence>
<protein>
    <recommendedName>
        <fullName evidence="5">Cytochrome P450</fullName>
    </recommendedName>
</protein>
<dbReference type="InterPro" id="IPR050121">
    <property type="entry name" value="Cytochrome_P450_monoxygenase"/>
</dbReference>
<comment type="similarity">
    <text evidence="1">Belongs to the cytochrome P450 family.</text>
</comment>
<reference evidence="3 4" key="1">
    <citation type="journal article" date="2018" name="BMC Genomics">
        <title>The genome of Naegleria lovaniensis, the basis for a comparative approach to unravel pathogenicity factors of the human pathogenic amoeba N. fowleri.</title>
        <authorList>
            <person name="Liechti N."/>
            <person name="Schurch N."/>
            <person name="Bruggmann R."/>
            <person name="Wittwer M."/>
        </authorList>
    </citation>
    <scope>NUCLEOTIDE SEQUENCE [LARGE SCALE GENOMIC DNA]</scope>
    <source>
        <strain evidence="3 4">ATCC 30569</strain>
    </source>
</reference>
<dbReference type="GO" id="GO:0005506">
    <property type="term" value="F:iron ion binding"/>
    <property type="evidence" value="ECO:0007669"/>
    <property type="project" value="InterPro"/>
</dbReference>
<dbReference type="EMBL" id="PYSW02000015">
    <property type="protein sequence ID" value="KAG2386755.1"/>
    <property type="molecule type" value="Genomic_DNA"/>
</dbReference>
<accession>A0AA88KKG2</accession>
<feature type="compositionally biased region" description="Low complexity" evidence="2">
    <location>
        <begin position="92"/>
        <end position="108"/>
    </location>
</feature>
<dbReference type="GO" id="GO:0020037">
    <property type="term" value="F:heme binding"/>
    <property type="evidence" value="ECO:0007669"/>
    <property type="project" value="InterPro"/>
</dbReference>
<dbReference type="SUPFAM" id="SSF48264">
    <property type="entry name" value="Cytochrome P450"/>
    <property type="match status" value="1"/>
</dbReference>